<evidence type="ECO:0000256" key="4">
    <source>
        <dbReference type="ARBA" id="ARBA00022840"/>
    </source>
</evidence>
<protein>
    <submittedName>
        <fullName evidence="8">Serine/threonine protein kinase</fullName>
    </submittedName>
</protein>
<dbReference type="Gene3D" id="3.30.200.20">
    <property type="entry name" value="Phosphorylase Kinase, domain 1"/>
    <property type="match status" value="1"/>
</dbReference>
<keyword evidence="2 5" id="KW-0547">Nucleotide-binding</keyword>
<evidence type="ECO:0000256" key="3">
    <source>
        <dbReference type="ARBA" id="ARBA00022777"/>
    </source>
</evidence>
<dbReference type="PROSITE" id="PS00107">
    <property type="entry name" value="PROTEIN_KINASE_ATP"/>
    <property type="match status" value="1"/>
</dbReference>
<keyword evidence="8" id="KW-0723">Serine/threonine-protein kinase</keyword>
<sequence>MTFRPGQHVGPYVIEGLLGSGGMASVWRAWDEKRSQQVAIKIMADPLSDEEQLAGRFMDEVKRHKRLSHPNIVALREVFSVAGQPCMVMDLARGGSLAALLDACPERRLPFERALPIMSGVLAALDHAHRQGMVHRDVKPSNVLLDGTRTHALLSDFGIALAAGEKRRTRAGLPVGTSAYMSPEQIRASREIDYRSDVYSAGCVLYEMLTGRPPFVAEGPQSVDDNAARAAVLAMHLRDTPLAPRRRAPSVPAHVSALILRALEKDAGRRIPGCAEFARLLAAPPERFARGTWRRPARVGAIAAIAAIVAVAVIGAMVVASGA</sequence>
<organism evidence="8 9">
    <name type="scientific">Caballeronia glathei</name>
    <dbReference type="NCBI Taxonomy" id="60547"/>
    <lineage>
        <taxon>Bacteria</taxon>
        <taxon>Pseudomonadati</taxon>
        <taxon>Pseudomonadota</taxon>
        <taxon>Betaproteobacteria</taxon>
        <taxon>Burkholderiales</taxon>
        <taxon>Burkholderiaceae</taxon>
        <taxon>Caballeronia</taxon>
    </lineage>
</organism>
<dbReference type="SMART" id="SM00220">
    <property type="entry name" value="S_TKc"/>
    <property type="match status" value="1"/>
</dbReference>
<dbReference type="InterPro" id="IPR011009">
    <property type="entry name" value="Kinase-like_dom_sf"/>
</dbReference>
<keyword evidence="6" id="KW-0812">Transmembrane</keyword>
<keyword evidence="6" id="KW-1133">Transmembrane helix</keyword>
<dbReference type="RefSeq" id="WP_051672319.1">
    <property type="nucleotide sequence ID" value="NZ_CADFFX010000001.1"/>
</dbReference>
<dbReference type="PROSITE" id="PS50011">
    <property type="entry name" value="PROTEIN_KINASE_DOM"/>
    <property type="match status" value="1"/>
</dbReference>
<keyword evidence="3 8" id="KW-0418">Kinase</keyword>
<gene>
    <name evidence="8" type="ORF">BG61_32480</name>
</gene>
<dbReference type="CDD" id="cd14014">
    <property type="entry name" value="STKc_PknB_like"/>
    <property type="match status" value="1"/>
</dbReference>
<proteinExistence type="predicted"/>
<dbReference type="PANTHER" id="PTHR43289:SF6">
    <property type="entry name" value="SERINE_THREONINE-PROTEIN KINASE NEKL-3"/>
    <property type="match status" value="1"/>
</dbReference>
<reference evidence="8 9" key="1">
    <citation type="submission" date="2014-03" db="EMBL/GenBank/DDBJ databases">
        <title>Draft Genome Sequences of Four Burkholderia Strains.</title>
        <authorList>
            <person name="Liu X.Y."/>
            <person name="Li C.X."/>
            <person name="Xu J.H."/>
        </authorList>
    </citation>
    <scope>NUCLEOTIDE SEQUENCE [LARGE SCALE GENOMIC DNA]</scope>
    <source>
        <strain evidence="8 9">DSM 50014</strain>
    </source>
</reference>
<name>A0A069PSQ3_9BURK</name>
<comment type="caution">
    <text evidence="8">The sequence shown here is derived from an EMBL/GenBank/DDBJ whole genome shotgun (WGS) entry which is preliminary data.</text>
</comment>
<feature type="domain" description="Protein kinase" evidence="7">
    <location>
        <begin position="12"/>
        <end position="289"/>
    </location>
</feature>
<keyword evidence="6" id="KW-0472">Membrane</keyword>
<dbReference type="Gene3D" id="1.10.510.10">
    <property type="entry name" value="Transferase(Phosphotransferase) domain 1"/>
    <property type="match status" value="1"/>
</dbReference>
<evidence type="ECO:0000256" key="2">
    <source>
        <dbReference type="ARBA" id="ARBA00022741"/>
    </source>
</evidence>
<feature type="binding site" evidence="5">
    <location>
        <position position="41"/>
    </location>
    <ligand>
        <name>ATP</name>
        <dbReference type="ChEBI" id="CHEBI:30616"/>
    </ligand>
</feature>
<dbReference type="InterPro" id="IPR017441">
    <property type="entry name" value="Protein_kinase_ATP_BS"/>
</dbReference>
<dbReference type="Proteomes" id="UP000027466">
    <property type="component" value="Unassembled WGS sequence"/>
</dbReference>
<dbReference type="Pfam" id="PF00069">
    <property type="entry name" value="Pkinase"/>
    <property type="match status" value="1"/>
</dbReference>
<keyword evidence="4 5" id="KW-0067">ATP-binding</keyword>
<dbReference type="STRING" id="60547.GCA_000751215_02280"/>
<dbReference type="PROSITE" id="PS00108">
    <property type="entry name" value="PROTEIN_KINASE_ST"/>
    <property type="match status" value="1"/>
</dbReference>
<keyword evidence="1" id="KW-0808">Transferase</keyword>
<dbReference type="GO" id="GO:0005524">
    <property type="term" value="F:ATP binding"/>
    <property type="evidence" value="ECO:0007669"/>
    <property type="project" value="UniProtKB-UniRule"/>
</dbReference>
<dbReference type="GO" id="GO:0004674">
    <property type="term" value="F:protein serine/threonine kinase activity"/>
    <property type="evidence" value="ECO:0007669"/>
    <property type="project" value="UniProtKB-KW"/>
</dbReference>
<evidence type="ECO:0000259" key="7">
    <source>
        <dbReference type="PROSITE" id="PS50011"/>
    </source>
</evidence>
<evidence type="ECO:0000313" key="9">
    <source>
        <dbReference type="Proteomes" id="UP000027466"/>
    </source>
</evidence>
<dbReference type="InterPro" id="IPR000719">
    <property type="entry name" value="Prot_kinase_dom"/>
</dbReference>
<dbReference type="SUPFAM" id="SSF56112">
    <property type="entry name" value="Protein kinase-like (PK-like)"/>
    <property type="match status" value="1"/>
</dbReference>
<evidence type="ECO:0000256" key="1">
    <source>
        <dbReference type="ARBA" id="ARBA00022679"/>
    </source>
</evidence>
<dbReference type="EMBL" id="JFHC01000006">
    <property type="protein sequence ID" value="KDR43620.1"/>
    <property type="molecule type" value="Genomic_DNA"/>
</dbReference>
<dbReference type="AlphaFoldDB" id="A0A069PSQ3"/>
<evidence type="ECO:0000256" key="6">
    <source>
        <dbReference type="SAM" id="Phobius"/>
    </source>
</evidence>
<evidence type="ECO:0000256" key="5">
    <source>
        <dbReference type="PROSITE-ProRule" id="PRU10141"/>
    </source>
</evidence>
<feature type="transmembrane region" description="Helical" evidence="6">
    <location>
        <begin position="299"/>
        <end position="320"/>
    </location>
</feature>
<evidence type="ECO:0000313" key="8">
    <source>
        <dbReference type="EMBL" id="KDR43620.1"/>
    </source>
</evidence>
<dbReference type="InterPro" id="IPR008271">
    <property type="entry name" value="Ser/Thr_kinase_AS"/>
</dbReference>
<accession>A0A069PSQ3</accession>
<keyword evidence="9" id="KW-1185">Reference proteome</keyword>
<dbReference type="PANTHER" id="PTHR43289">
    <property type="entry name" value="MITOGEN-ACTIVATED PROTEIN KINASE KINASE KINASE 20-RELATED"/>
    <property type="match status" value="1"/>
</dbReference>